<sequence length="26" mass="2717">SLPVAILYSFFVEQYVSGLTAGAVKG</sequence>
<dbReference type="AlphaFoldDB" id="A0A6J4VI30"/>
<gene>
    <name evidence="1" type="ORF">AVDCRST_MAG88-3201</name>
</gene>
<evidence type="ECO:0000313" key="1">
    <source>
        <dbReference type="EMBL" id="CAA9579888.1"/>
    </source>
</evidence>
<proteinExistence type="predicted"/>
<organism evidence="1">
    <name type="scientific">uncultured Thermomicrobiales bacterium</name>
    <dbReference type="NCBI Taxonomy" id="1645740"/>
    <lineage>
        <taxon>Bacteria</taxon>
        <taxon>Pseudomonadati</taxon>
        <taxon>Thermomicrobiota</taxon>
        <taxon>Thermomicrobia</taxon>
        <taxon>Thermomicrobiales</taxon>
        <taxon>environmental samples</taxon>
    </lineage>
</organism>
<feature type="non-terminal residue" evidence="1">
    <location>
        <position position="1"/>
    </location>
</feature>
<protein>
    <submittedName>
        <fullName evidence="1">Maltose/maltodextrin ABC transporter, permease protein MalG</fullName>
    </submittedName>
</protein>
<accession>A0A6J4VI30</accession>
<name>A0A6J4VI30_9BACT</name>
<dbReference type="EMBL" id="CADCWM010000772">
    <property type="protein sequence ID" value="CAA9579888.1"/>
    <property type="molecule type" value="Genomic_DNA"/>
</dbReference>
<reference evidence="1" key="1">
    <citation type="submission" date="2020-02" db="EMBL/GenBank/DDBJ databases">
        <authorList>
            <person name="Meier V. D."/>
        </authorList>
    </citation>
    <scope>NUCLEOTIDE SEQUENCE</scope>
    <source>
        <strain evidence="1">AVDCRST_MAG88</strain>
    </source>
</reference>